<sequence>MAFVFVGANYVPSIWYAFQFTGATTTIAVGYIFPAAIAL</sequence>
<protein>
    <submittedName>
        <fullName evidence="2">Sodium-coupled neutral amino acid transporter 2-like</fullName>
    </submittedName>
</protein>
<accession>A0A392QSE4</accession>
<evidence type="ECO:0000313" key="2">
    <source>
        <dbReference type="EMBL" id="MCI26907.1"/>
    </source>
</evidence>
<organism evidence="2 3">
    <name type="scientific">Trifolium medium</name>
    <dbReference type="NCBI Taxonomy" id="97028"/>
    <lineage>
        <taxon>Eukaryota</taxon>
        <taxon>Viridiplantae</taxon>
        <taxon>Streptophyta</taxon>
        <taxon>Embryophyta</taxon>
        <taxon>Tracheophyta</taxon>
        <taxon>Spermatophyta</taxon>
        <taxon>Magnoliopsida</taxon>
        <taxon>eudicotyledons</taxon>
        <taxon>Gunneridae</taxon>
        <taxon>Pentapetalae</taxon>
        <taxon>rosids</taxon>
        <taxon>fabids</taxon>
        <taxon>Fabales</taxon>
        <taxon>Fabaceae</taxon>
        <taxon>Papilionoideae</taxon>
        <taxon>50 kb inversion clade</taxon>
        <taxon>NPAAA clade</taxon>
        <taxon>Hologalegina</taxon>
        <taxon>IRL clade</taxon>
        <taxon>Trifolieae</taxon>
        <taxon>Trifolium</taxon>
    </lineage>
</organism>
<dbReference type="Proteomes" id="UP000265520">
    <property type="component" value="Unassembled WGS sequence"/>
</dbReference>
<evidence type="ECO:0000313" key="3">
    <source>
        <dbReference type="Proteomes" id="UP000265520"/>
    </source>
</evidence>
<name>A0A392QSE4_9FABA</name>
<reference evidence="2 3" key="1">
    <citation type="journal article" date="2018" name="Front. Plant Sci.">
        <title>Red Clover (Trifolium pratense) and Zigzag Clover (T. medium) - A Picture of Genomic Similarities and Differences.</title>
        <authorList>
            <person name="Dluhosova J."/>
            <person name="Istvanek J."/>
            <person name="Nedelnik J."/>
            <person name="Repkova J."/>
        </authorList>
    </citation>
    <scope>NUCLEOTIDE SEQUENCE [LARGE SCALE GENOMIC DNA]</scope>
    <source>
        <strain evidence="3">cv. 10/8</strain>
        <tissue evidence="2">Leaf</tissue>
    </source>
</reference>
<keyword evidence="1" id="KW-0472">Membrane</keyword>
<evidence type="ECO:0000256" key="1">
    <source>
        <dbReference type="SAM" id="Phobius"/>
    </source>
</evidence>
<feature type="non-terminal residue" evidence="2">
    <location>
        <position position="39"/>
    </location>
</feature>
<keyword evidence="3" id="KW-1185">Reference proteome</keyword>
<proteinExistence type="predicted"/>
<dbReference type="AlphaFoldDB" id="A0A392QSE4"/>
<comment type="caution">
    <text evidence="2">The sequence shown here is derived from an EMBL/GenBank/DDBJ whole genome shotgun (WGS) entry which is preliminary data.</text>
</comment>
<dbReference type="EMBL" id="LXQA010156103">
    <property type="protein sequence ID" value="MCI26907.1"/>
    <property type="molecule type" value="Genomic_DNA"/>
</dbReference>
<keyword evidence="1" id="KW-0812">Transmembrane</keyword>
<feature type="transmembrane region" description="Helical" evidence="1">
    <location>
        <begin position="14"/>
        <end position="37"/>
    </location>
</feature>
<keyword evidence="1" id="KW-1133">Transmembrane helix</keyword>